<dbReference type="PANTHER" id="PTHR22916">
    <property type="entry name" value="GLYCOSYLTRANSFERASE"/>
    <property type="match status" value="1"/>
</dbReference>
<dbReference type="InterPro" id="IPR001173">
    <property type="entry name" value="Glyco_trans_2-like"/>
</dbReference>
<dbReference type="Proteomes" id="UP000095594">
    <property type="component" value="Unassembled WGS sequence"/>
</dbReference>
<protein>
    <submittedName>
        <fullName evidence="2">Glycosyltransferase</fullName>
    </submittedName>
</protein>
<evidence type="ECO:0000313" key="3">
    <source>
        <dbReference type="Proteomes" id="UP000095594"/>
    </source>
</evidence>
<organism evidence="2 3">
    <name type="scientific">Clostridium disporicum</name>
    <dbReference type="NCBI Taxonomy" id="84024"/>
    <lineage>
        <taxon>Bacteria</taxon>
        <taxon>Bacillati</taxon>
        <taxon>Bacillota</taxon>
        <taxon>Clostridia</taxon>
        <taxon>Eubacteriales</taxon>
        <taxon>Clostridiaceae</taxon>
        <taxon>Clostridium</taxon>
    </lineage>
</organism>
<dbReference type="SUPFAM" id="SSF53448">
    <property type="entry name" value="Nucleotide-diphospho-sugar transferases"/>
    <property type="match status" value="1"/>
</dbReference>
<dbReference type="AlphaFoldDB" id="A0A174DJM4"/>
<dbReference type="Pfam" id="PF00535">
    <property type="entry name" value="Glycos_transf_2"/>
    <property type="match status" value="1"/>
</dbReference>
<dbReference type="GO" id="GO:0016758">
    <property type="term" value="F:hexosyltransferase activity"/>
    <property type="evidence" value="ECO:0007669"/>
    <property type="project" value="UniProtKB-ARBA"/>
</dbReference>
<dbReference type="RefSeq" id="WP_055264735.1">
    <property type="nucleotide sequence ID" value="NZ_CABIXQ010000007.1"/>
</dbReference>
<accession>A0A174DJM4</accession>
<dbReference type="InterPro" id="IPR029044">
    <property type="entry name" value="Nucleotide-diphossugar_trans"/>
</dbReference>
<name>A0A174DJM4_9CLOT</name>
<sequence>MDNILFSVIILSYKNLEYIEDTIKSVIGQDYKDIELIIADDCTDGIDLNKFKKYIDINNNGNIKNVIIYKNKVNLGIVKNINKALSVANGDYIKIIDSDDCFYSKSVLSDVADYFNNNDSIIITTKFLQCDINMKPLVNAENIMDSLKAKLIEGSDSKKFYNKLCAEGTLIDPGVFFKKDFFKQYGMLDESYIHLNDLPLWLRVTRNGCKMDFFDIVSVKYRVGSGISNQDKKDTVLIDDIIRCYNEEIFKYKKQLDYYSYKKARYIYIKSFELNNYSIIKKISFLIGNLDIIFIKIKNKILRSIKN</sequence>
<gene>
    <name evidence="2" type="ORF">ERS852471_01216</name>
</gene>
<dbReference type="PANTHER" id="PTHR22916:SF3">
    <property type="entry name" value="UDP-GLCNAC:BETAGAL BETA-1,3-N-ACETYLGLUCOSAMINYLTRANSFERASE-LIKE PROTEIN 1"/>
    <property type="match status" value="1"/>
</dbReference>
<reference evidence="2 3" key="1">
    <citation type="submission" date="2015-09" db="EMBL/GenBank/DDBJ databases">
        <authorList>
            <consortium name="Pathogen Informatics"/>
        </authorList>
    </citation>
    <scope>NUCLEOTIDE SEQUENCE [LARGE SCALE GENOMIC DNA]</scope>
    <source>
        <strain evidence="2 3">2789STDY5834856</strain>
    </source>
</reference>
<proteinExistence type="predicted"/>
<dbReference type="EMBL" id="CYZX01000007">
    <property type="protein sequence ID" value="CUO25703.1"/>
    <property type="molecule type" value="Genomic_DNA"/>
</dbReference>
<evidence type="ECO:0000313" key="2">
    <source>
        <dbReference type="EMBL" id="CUO25703.1"/>
    </source>
</evidence>
<dbReference type="OrthoDB" id="396512at2"/>
<feature type="domain" description="Glycosyltransferase 2-like" evidence="1">
    <location>
        <begin position="7"/>
        <end position="182"/>
    </location>
</feature>
<keyword evidence="2" id="KW-0808">Transferase</keyword>
<dbReference type="Gene3D" id="3.90.550.10">
    <property type="entry name" value="Spore Coat Polysaccharide Biosynthesis Protein SpsA, Chain A"/>
    <property type="match status" value="1"/>
</dbReference>
<evidence type="ECO:0000259" key="1">
    <source>
        <dbReference type="Pfam" id="PF00535"/>
    </source>
</evidence>